<dbReference type="SMART" id="SM00100">
    <property type="entry name" value="cNMP"/>
    <property type="match status" value="1"/>
</dbReference>
<dbReference type="OrthoDB" id="426293at2759"/>
<organism evidence="20 21">
    <name type="scientific">Salix purpurea</name>
    <name type="common">Purple osier willow</name>
    <dbReference type="NCBI Taxonomy" id="77065"/>
    <lineage>
        <taxon>Eukaryota</taxon>
        <taxon>Viridiplantae</taxon>
        <taxon>Streptophyta</taxon>
        <taxon>Embryophyta</taxon>
        <taxon>Tracheophyta</taxon>
        <taxon>Spermatophyta</taxon>
        <taxon>Magnoliopsida</taxon>
        <taxon>eudicotyledons</taxon>
        <taxon>Gunneridae</taxon>
        <taxon>Pentapetalae</taxon>
        <taxon>rosids</taxon>
        <taxon>fabids</taxon>
        <taxon>Malpighiales</taxon>
        <taxon>Salicaceae</taxon>
        <taxon>Saliceae</taxon>
        <taxon>Salix</taxon>
    </lineage>
</organism>
<feature type="repeat" description="ANK" evidence="15">
    <location>
        <begin position="583"/>
        <end position="615"/>
    </location>
</feature>
<evidence type="ECO:0000256" key="12">
    <source>
        <dbReference type="ARBA" id="ARBA00023065"/>
    </source>
</evidence>
<dbReference type="Pfam" id="PF00520">
    <property type="entry name" value="Ion_trans"/>
    <property type="match status" value="1"/>
</dbReference>
<feature type="transmembrane region" description="Helical" evidence="16">
    <location>
        <begin position="305"/>
        <end position="330"/>
    </location>
</feature>
<dbReference type="InterPro" id="IPR045319">
    <property type="entry name" value="KAT/AKT"/>
</dbReference>
<feature type="transmembrane region" description="Helical" evidence="16">
    <location>
        <begin position="220"/>
        <end position="242"/>
    </location>
</feature>
<evidence type="ECO:0000256" key="1">
    <source>
        <dbReference type="ARBA" id="ARBA00004141"/>
    </source>
</evidence>
<comment type="subunit">
    <text evidence="16">The potassium channel is composed of a homo- or heterotetrameric complex of pore-forming subunits.</text>
</comment>
<feature type="repeat" description="ANK" evidence="15">
    <location>
        <begin position="616"/>
        <end position="648"/>
    </location>
</feature>
<dbReference type="Proteomes" id="UP001151532">
    <property type="component" value="Chromosome 12"/>
</dbReference>
<evidence type="ECO:0000256" key="9">
    <source>
        <dbReference type="ARBA" id="ARBA00022958"/>
    </source>
</evidence>
<evidence type="ECO:0000256" key="8">
    <source>
        <dbReference type="ARBA" id="ARBA00022882"/>
    </source>
</evidence>
<dbReference type="EMBL" id="JAPFFK010000008">
    <property type="protein sequence ID" value="KAJ6748962.1"/>
    <property type="molecule type" value="Genomic_DNA"/>
</dbReference>
<reference evidence="20" key="2">
    <citation type="journal article" date="2023" name="Int. J. Mol. Sci.">
        <title>De Novo Assembly and Annotation of 11 Diverse Shrub Willow (Salix) Genomes Reveals Novel Gene Organization in Sex-Linked Regions.</title>
        <authorList>
            <person name="Hyden B."/>
            <person name="Feng K."/>
            <person name="Yates T.B."/>
            <person name="Jawdy S."/>
            <person name="Cereghino C."/>
            <person name="Smart L.B."/>
            <person name="Muchero W."/>
        </authorList>
    </citation>
    <scope>NUCLEOTIDE SEQUENCE</scope>
    <source>
        <tissue evidence="20">Shoot tip</tissue>
    </source>
</reference>
<keyword evidence="11 15" id="KW-0040">ANK repeat</keyword>
<dbReference type="PANTHER" id="PTHR45743:SF11">
    <property type="entry name" value="POTASSIUM CHANNEL"/>
    <property type="match status" value="1"/>
</dbReference>
<keyword evidence="10 16" id="KW-1133">Transmembrane helix</keyword>
<keyword evidence="7 16" id="KW-0631">Potassium channel</keyword>
<evidence type="ECO:0000256" key="16">
    <source>
        <dbReference type="RuleBase" id="RU369015"/>
    </source>
</evidence>
<evidence type="ECO:0000256" key="13">
    <source>
        <dbReference type="ARBA" id="ARBA00023136"/>
    </source>
</evidence>
<dbReference type="AlphaFoldDB" id="A0A9Q0ZWC1"/>
<feature type="domain" description="KHA" evidence="19">
    <location>
        <begin position="749"/>
        <end position="819"/>
    </location>
</feature>
<dbReference type="SUPFAM" id="SSF81324">
    <property type="entry name" value="Voltage-gated potassium channels"/>
    <property type="match status" value="1"/>
</dbReference>
<comment type="caution">
    <text evidence="16">Lacks conserved residue(s) required for the propagation of feature annotation.</text>
</comment>
<evidence type="ECO:0000256" key="14">
    <source>
        <dbReference type="ARBA" id="ARBA00023303"/>
    </source>
</evidence>
<evidence type="ECO:0000256" key="2">
    <source>
        <dbReference type="ARBA" id="ARBA00007929"/>
    </source>
</evidence>
<dbReference type="PROSITE" id="PS51490">
    <property type="entry name" value="KHA"/>
    <property type="match status" value="1"/>
</dbReference>
<dbReference type="InterPro" id="IPR003938">
    <property type="entry name" value="K_chnl_volt-dep_EAG/ELK/ERG"/>
</dbReference>
<dbReference type="Pfam" id="PF12796">
    <property type="entry name" value="Ank_2"/>
    <property type="match status" value="2"/>
</dbReference>
<evidence type="ECO:0000256" key="15">
    <source>
        <dbReference type="PROSITE-ProRule" id="PRU00023"/>
    </source>
</evidence>
<evidence type="ECO:0000256" key="17">
    <source>
        <dbReference type="SAM" id="MobiDB-lite"/>
    </source>
</evidence>
<name>A0A9Q0ZWC1_SALPP</name>
<keyword evidence="13 16" id="KW-0472">Membrane</keyword>
<feature type="transmembrane region" description="Helical" evidence="16">
    <location>
        <begin position="116"/>
        <end position="137"/>
    </location>
</feature>
<keyword evidence="9 16" id="KW-0630">Potassium</keyword>
<dbReference type="SUPFAM" id="SSF48403">
    <property type="entry name" value="Ankyrin repeat"/>
    <property type="match status" value="1"/>
</dbReference>
<reference evidence="20" key="1">
    <citation type="submission" date="2022-11" db="EMBL/GenBank/DDBJ databases">
        <authorList>
            <person name="Hyden B.L."/>
            <person name="Feng K."/>
            <person name="Yates T."/>
            <person name="Jawdy S."/>
            <person name="Smart L.B."/>
            <person name="Muchero W."/>
        </authorList>
    </citation>
    <scope>NUCLEOTIDE SEQUENCE</scope>
    <source>
        <tissue evidence="20">Shoot tip</tissue>
    </source>
</reference>
<protein>
    <recommendedName>
        <fullName evidence="16">Potassium channel</fullName>
    </recommendedName>
</protein>
<comment type="domain">
    <text evidence="16">The segment S4 is probably the voltage-sensor and is characterized by a series of positively charged amino acids. The pore-forming region H5 is enclosed by the transmembrane segments S5 and S6 in the Shaker-type (1P/6TM) and contains the GYGD signature motif which seems to be involved in potassium selectivity.</text>
</comment>
<dbReference type="InterPro" id="IPR021789">
    <property type="entry name" value="KHA_dom"/>
</dbReference>
<dbReference type="Gene3D" id="1.25.40.20">
    <property type="entry name" value="Ankyrin repeat-containing domain"/>
    <property type="match status" value="2"/>
</dbReference>
<dbReference type="GO" id="GO:0034702">
    <property type="term" value="C:monoatomic ion channel complex"/>
    <property type="evidence" value="ECO:0007669"/>
    <property type="project" value="UniProtKB-KW"/>
</dbReference>
<dbReference type="PANTHER" id="PTHR45743">
    <property type="entry name" value="POTASSIUM CHANNEL AKT1"/>
    <property type="match status" value="1"/>
</dbReference>
<evidence type="ECO:0000256" key="5">
    <source>
        <dbReference type="ARBA" id="ARBA00022692"/>
    </source>
</evidence>
<comment type="domain">
    <text evidence="16">The KHA domain (rich in hydrophobic and acidic residues) present in the C-terminal part is likely to be important for tetramerization.</text>
</comment>
<keyword evidence="12 16" id="KW-0406">Ion transport</keyword>
<dbReference type="InterPro" id="IPR005821">
    <property type="entry name" value="Ion_trans_dom"/>
</dbReference>
<dbReference type="InterPro" id="IPR002110">
    <property type="entry name" value="Ankyrin_rpt"/>
</dbReference>
<feature type="transmembrane region" description="Helical" evidence="16">
    <location>
        <begin position="274"/>
        <end position="293"/>
    </location>
</feature>
<evidence type="ECO:0000256" key="7">
    <source>
        <dbReference type="ARBA" id="ARBA00022826"/>
    </source>
</evidence>
<keyword evidence="4 16" id="KW-0633">Potassium transport</keyword>
<dbReference type="Gene3D" id="1.10.287.70">
    <property type="match status" value="1"/>
</dbReference>
<dbReference type="PRINTS" id="PR01463">
    <property type="entry name" value="EAGCHANLFMLY"/>
</dbReference>
<evidence type="ECO:0000313" key="20">
    <source>
        <dbReference type="EMBL" id="KAJ6748962.1"/>
    </source>
</evidence>
<evidence type="ECO:0000259" key="19">
    <source>
        <dbReference type="PROSITE" id="PS51490"/>
    </source>
</evidence>
<dbReference type="Pfam" id="PF00027">
    <property type="entry name" value="cNMP_binding"/>
    <property type="match status" value="1"/>
</dbReference>
<evidence type="ECO:0000256" key="11">
    <source>
        <dbReference type="ARBA" id="ARBA00023043"/>
    </source>
</evidence>
<dbReference type="SMART" id="SM00248">
    <property type="entry name" value="ANK"/>
    <property type="match status" value="5"/>
</dbReference>
<dbReference type="FunFam" id="2.60.120.10:FF:000074">
    <property type="entry name" value="Potassium channel KAT2"/>
    <property type="match status" value="1"/>
</dbReference>
<feature type="transmembrane region" description="Helical" evidence="16">
    <location>
        <begin position="86"/>
        <end position="104"/>
    </location>
</feature>
<keyword evidence="21" id="KW-1185">Reference proteome</keyword>
<dbReference type="InterPro" id="IPR018490">
    <property type="entry name" value="cNMP-bd_dom_sf"/>
</dbReference>
<dbReference type="Gene3D" id="1.10.287.630">
    <property type="entry name" value="Helix hairpin bin"/>
    <property type="match status" value="1"/>
</dbReference>
<dbReference type="PROSITE" id="PS50297">
    <property type="entry name" value="ANK_REP_REGION"/>
    <property type="match status" value="3"/>
</dbReference>
<keyword evidence="3 16" id="KW-0813">Transport</keyword>
<sequence length="819" mass="93306">MMIQGGERTRSGGGSGGDHGSDEEEELEVGKSRGESKSSWKRLLELVRMESPGRNVIVYRDGSSLGQSSVSDASYIIHPDCWRYKLWLHFILLWAVYSSFFTPLEFGFFRGLPENLFLLDIAGQIAFLIDIALHFFVAYRDPHSYRLVCSHKLIAIRYLKSRFLIDFLGCLPWDAIFKVSGRKEAVRYMLWIRLSRVRRVSEFFDRLEKNIRIKYLFTRIVKLLVVELYCTHTAACIFYYLATTMPPSQEGYTWIGSLQMGDYSYTSFREIDLWKRYITSLYFAIVTMATVGYGEIHAVNVREMIFVMIYVSFDMILGAYLLGNMTALIVKGSKTEKFRDRMTDLIEYMNRNKLGRGTSNEIKRHLRLQYDRRYTEASVLQEIPASIRTKIAQKIYEPYIKEVSLFRGCSLGFIKQIAIRVHEEFFLPGEVIIEQGHVSDQLYIVCHGELEEFGRGENDREEEFLKRLQTHSSFGEVSFLCNTPQPYSTRVRELCRVLRLDKQSFIEILDIYFSDGRIILNNLLEGKDANLRNELLESDVTLSIEKSESELAMRLNCAAFNGDYYRLKRLIGAGADPNKADYDRRSPLHIAASKGYEGISLLLIEQGVDVNISDKFGNTPLLEAIKGGHDEVASLLVQAGASLGIDDAGGFLFTTIAKRDLNLLKRVLANGINPNAKNFDYRTPLHIAASEGLHSIASLLVEAGASVFPKDRWGNTPLDEARIGGNKDLIKLLEAARASQIADDMQRMKCTVFPFHPWDPKEKRRDGVVLWVPQTIEELVKAAMEELKSSGGYILSENGGKILDVNMISHDQKLFLVNE</sequence>
<proteinExistence type="inferred from homology"/>
<dbReference type="InterPro" id="IPR014710">
    <property type="entry name" value="RmlC-like_jellyroll"/>
</dbReference>
<evidence type="ECO:0000256" key="10">
    <source>
        <dbReference type="ARBA" id="ARBA00022989"/>
    </source>
</evidence>
<evidence type="ECO:0000256" key="4">
    <source>
        <dbReference type="ARBA" id="ARBA00022538"/>
    </source>
</evidence>
<dbReference type="EMBL" id="JAPFFK010000008">
    <property type="protein sequence ID" value="KAJ6748961.1"/>
    <property type="molecule type" value="Genomic_DNA"/>
</dbReference>
<dbReference type="FunFam" id="1.10.287.70:FF:000139">
    <property type="entry name" value="Potassium channel SKOR"/>
    <property type="match status" value="1"/>
</dbReference>
<keyword evidence="14 16" id="KW-0407">Ion channel</keyword>
<evidence type="ECO:0000256" key="3">
    <source>
        <dbReference type="ARBA" id="ARBA00022448"/>
    </source>
</evidence>
<comment type="subcellular location">
    <subcellularLocation>
        <location evidence="1 16">Membrane</location>
        <topology evidence="1 16">Multi-pass membrane protein</topology>
    </subcellularLocation>
</comment>
<dbReference type="InterPro" id="IPR036770">
    <property type="entry name" value="Ankyrin_rpt-contain_sf"/>
</dbReference>
<comment type="function">
    <text evidence="16">Potassium channel.</text>
</comment>
<dbReference type="PROSITE" id="PS50042">
    <property type="entry name" value="CNMP_BINDING_3"/>
    <property type="match status" value="1"/>
</dbReference>
<dbReference type="PROSITE" id="PS50088">
    <property type="entry name" value="ANK_REPEAT"/>
    <property type="match status" value="3"/>
</dbReference>
<dbReference type="SUPFAM" id="SSF51206">
    <property type="entry name" value="cAMP-binding domain-like"/>
    <property type="match status" value="1"/>
</dbReference>
<accession>A0A9Q0ZWC1</accession>
<keyword evidence="5 16" id="KW-0812">Transmembrane</keyword>
<dbReference type="CDD" id="cd00038">
    <property type="entry name" value="CAP_ED"/>
    <property type="match status" value="1"/>
</dbReference>
<dbReference type="Pfam" id="PF11834">
    <property type="entry name" value="KHA"/>
    <property type="match status" value="1"/>
</dbReference>
<keyword evidence="6" id="KW-0677">Repeat</keyword>
<feature type="repeat" description="ANK" evidence="15">
    <location>
        <begin position="680"/>
        <end position="712"/>
    </location>
</feature>
<evidence type="ECO:0000259" key="18">
    <source>
        <dbReference type="PROSITE" id="PS50042"/>
    </source>
</evidence>
<evidence type="ECO:0000256" key="6">
    <source>
        <dbReference type="ARBA" id="ARBA00022737"/>
    </source>
</evidence>
<comment type="similarity">
    <text evidence="2 16">Belongs to the potassium channel family. Plant (TC 1.A.1.4) subfamily.</text>
</comment>
<evidence type="ECO:0000313" key="21">
    <source>
        <dbReference type="Proteomes" id="UP001151532"/>
    </source>
</evidence>
<feature type="region of interest" description="Disordered" evidence="17">
    <location>
        <begin position="1"/>
        <end position="35"/>
    </location>
</feature>
<dbReference type="InterPro" id="IPR000595">
    <property type="entry name" value="cNMP-bd_dom"/>
</dbReference>
<gene>
    <name evidence="20" type="ORF">OIU79_029949</name>
</gene>
<feature type="domain" description="Cyclic nucleotide-binding" evidence="18">
    <location>
        <begin position="405"/>
        <end position="509"/>
    </location>
</feature>
<dbReference type="GO" id="GO:0005249">
    <property type="term" value="F:voltage-gated potassium channel activity"/>
    <property type="evidence" value="ECO:0007669"/>
    <property type="project" value="UniProtKB-UniRule"/>
</dbReference>
<keyword evidence="8 16" id="KW-0851">Voltage-gated channel</keyword>
<comment type="caution">
    <text evidence="20">The sequence shown here is derived from an EMBL/GenBank/DDBJ whole genome shotgun (WGS) entry which is preliminary data.</text>
</comment>
<dbReference type="Gene3D" id="2.60.120.10">
    <property type="entry name" value="Jelly Rolls"/>
    <property type="match status" value="1"/>
</dbReference>